<keyword evidence="1" id="KW-0539">Nucleus</keyword>
<reference evidence="5 6" key="1">
    <citation type="submission" date="2019-07" db="EMBL/GenBank/DDBJ databases">
        <title>Genome assembly of two rare yeast pathogens: Diutina rugosa and Trichomonascus ciferrii.</title>
        <authorList>
            <person name="Mixao V."/>
            <person name="Saus E."/>
            <person name="Hansen A."/>
            <person name="Lass-Flor C."/>
            <person name="Gabaldon T."/>
        </authorList>
    </citation>
    <scope>NUCLEOTIDE SEQUENCE [LARGE SCALE GENOMIC DNA]</scope>
    <source>
        <strain evidence="5 6">CBS 613</strain>
    </source>
</reference>
<dbReference type="InterPro" id="IPR009071">
    <property type="entry name" value="HMG_box_dom"/>
</dbReference>
<name>A0A642ULX0_DIURU</name>
<dbReference type="GeneID" id="54782495"/>
<dbReference type="AlphaFoldDB" id="A0A642ULX0"/>
<dbReference type="Gene3D" id="1.10.30.10">
    <property type="entry name" value="High mobility group box domain"/>
    <property type="match status" value="1"/>
</dbReference>
<accession>A0A642ULX0</accession>
<evidence type="ECO:0000256" key="1">
    <source>
        <dbReference type="PROSITE-ProRule" id="PRU00267"/>
    </source>
</evidence>
<dbReference type="GO" id="GO:0005634">
    <property type="term" value="C:nucleus"/>
    <property type="evidence" value="ECO:0007669"/>
    <property type="project" value="UniProtKB-UniRule"/>
</dbReference>
<evidence type="ECO:0000256" key="2">
    <source>
        <dbReference type="SAM" id="Coils"/>
    </source>
</evidence>
<dbReference type="Pfam" id="PF09011">
    <property type="entry name" value="HMG_box_2"/>
    <property type="match status" value="1"/>
</dbReference>
<feature type="coiled-coil region" evidence="2">
    <location>
        <begin position="191"/>
        <end position="218"/>
    </location>
</feature>
<dbReference type="VEuPathDB" id="FungiDB:DIURU_003844"/>
<feature type="DNA-binding region" description="HMG box" evidence="1">
    <location>
        <begin position="224"/>
        <end position="286"/>
    </location>
</feature>
<dbReference type="PROSITE" id="PS50118">
    <property type="entry name" value="HMG_BOX_2"/>
    <property type="match status" value="1"/>
</dbReference>
<keyword evidence="2" id="KW-0175">Coiled coil</keyword>
<feature type="region of interest" description="Disordered" evidence="3">
    <location>
        <begin position="82"/>
        <end position="116"/>
    </location>
</feature>
<keyword evidence="6" id="KW-1185">Reference proteome</keyword>
<feature type="domain" description="HMG box" evidence="4">
    <location>
        <begin position="224"/>
        <end position="286"/>
    </location>
</feature>
<dbReference type="SMART" id="SM00398">
    <property type="entry name" value="HMG"/>
    <property type="match status" value="2"/>
</dbReference>
<dbReference type="OMA" id="VQENYIR"/>
<dbReference type="GO" id="GO:0003677">
    <property type="term" value="F:DNA binding"/>
    <property type="evidence" value="ECO:0007669"/>
    <property type="project" value="UniProtKB-UniRule"/>
</dbReference>
<dbReference type="EMBL" id="SWFT01000112">
    <property type="protein sequence ID" value="KAA8900421.1"/>
    <property type="molecule type" value="Genomic_DNA"/>
</dbReference>
<feature type="region of interest" description="Disordered" evidence="3">
    <location>
        <begin position="128"/>
        <end position="157"/>
    </location>
</feature>
<dbReference type="SUPFAM" id="SSF47095">
    <property type="entry name" value="HMG-box"/>
    <property type="match status" value="2"/>
</dbReference>
<keyword evidence="1" id="KW-0238">DNA-binding</keyword>
<dbReference type="InterPro" id="IPR036910">
    <property type="entry name" value="HMG_box_dom_sf"/>
</dbReference>
<dbReference type="Proteomes" id="UP000449547">
    <property type="component" value="Unassembled WGS sequence"/>
</dbReference>
<comment type="caution">
    <text evidence="5">The sequence shown here is derived from an EMBL/GenBank/DDBJ whole genome shotgun (WGS) entry which is preliminary data.</text>
</comment>
<gene>
    <name evidence="5" type="ORF">DIURU_003844</name>
</gene>
<dbReference type="OrthoDB" id="4026410at2759"/>
<evidence type="ECO:0000259" key="4">
    <source>
        <dbReference type="PROSITE" id="PS50118"/>
    </source>
</evidence>
<sequence>MLANSIKTRTTSIPRMLGVFRYVGAISGGRAFTSVATRFPHLPAVAMGDASQAKVNQMKFATGFGGVTGAIKPSPAVQLNATAAASEGASKKKTTKPKKSEKVKLREKLNREKKKLKKIEAALKERQKLLASRSKDRQKNQEKEKKEKEKKEAEKQKRLINKALQPVRGLSSWSLYIKKKTTADKDMKQLSEDFRNLSESERREYERLAEEYNAKLKERYPARPKIPPSGYALYVQQNFPAGVTAAEAMTSMANDWRQLSPEEKEKYNVVTEEIRDKFNEELKKWKDQRVANYLEDKKKPKVDI</sequence>
<evidence type="ECO:0000313" key="6">
    <source>
        <dbReference type="Proteomes" id="UP000449547"/>
    </source>
</evidence>
<dbReference type="RefSeq" id="XP_034011421.1">
    <property type="nucleotide sequence ID" value="XM_034156651.1"/>
</dbReference>
<proteinExistence type="predicted"/>
<evidence type="ECO:0000313" key="5">
    <source>
        <dbReference type="EMBL" id="KAA8900421.1"/>
    </source>
</evidence>
<organism evidence="5 6">
    <name type="scientific">Diutina rugosa</name>
    <name type="common">Yeast</name>
    <name type="synonym">Candida rugosa</name>
    <dbReference type="NCBI Taxonomy" id="5481"/>
    <lineage>
        <taxon>Eukaryota</taxon>
        <taxon>Fungi</taxon>
        <taxon>Dikarya</taxon>
        <taxon>Ascomycota</taxon>
        <taxon>Saccharomycotina</taxon>
        <taxon>Pichiomycetes</taxon>
        <taxon>Debaryomycetaceae</taxon>
        <taxon>Diutina</taxon>
    </lineage>
</organism>
<protein>
    <recommendedName>
        <fullName evidence="4">HMG box domain-containing protein</fullName>
    </recommendedName>
</protein>
<feature type="compositionally biased region" description="Basic and acidic residues" evidence="3">
    <location>
        <begin position="98"/>
        <end position="110"/>
    </location>
</feature>
<evidence type="ECO:0000256" key="3">
    <source>
        <dbReference type="SAM" id="MobiDB-lite"/>
    </source>
</evidence>